<dbReference type="HAMAP" id="MF_00501">
    <property type="entry name" value="Ribosomal_bL31_1"/>
    <property type="match status" value="1"/>
</dbReference>
<dbReference type="InterPro" id="IPR027491">
    <property type="entry name" value="Ribosomal_bL31_A"/>
</dbReference>
<accession>A0A9D9GMD5</accession>
<dbReference type="PANTHER" id="PTHR33280">
    <property type="entry name" value="50S RIBOSOMAL PROTEIN L31, CHLOROPLASTIC"/>
    <property type="match status" value="1"/>
</dbReference>
<evidence type="ECO:0000256" key="1">
    <source>
        <dbReference type="ARBA" id="ARBA00009296"/>
    </source>
</evidence>
<organism evidence="8 9">
    <name type="scientific">Candidatus Scatoplasma merdavium</name>
    <dbReference type="NCBI Taxonomy" id="2840932"/>
    <lineage>
        <taxon>Bacteria</taxon>
        <taxon>Bacillati</taxon>
        <taxon>Bacillota</taxon>
        <taxon>Bacilli</taxon>
        <taxon>Bacillales</taxon>
        <taxon>Candidatus Scatoplasma</taxon>
    </lineage>
</organism>
<keyword evidence="4 7" id="KW-0689">Ribosomal protein</keyword>
<dbReference type="PRINTS" id="PR01249">
    <property type="entry name" value="RIBOSOMALL31"/>
</dbReference>
<evidence type="ECO:0000256" key="4">
    <source>
        <dbReference type="ARBA" id="ARBA00022980"/>
    </source>
</evidence>
<dbReference type="SUPFAM" id="SSF143800">
    <property type="entry name" value="L28p-like"/>
    <property type="match status" value="1"/>
</dbReference>
<dbReference type="GO" id="GO:0006412">
    <property type="term" value="P:translation"/>
    <property type="evidence" value="ECO:0007669"/>
    <property type="project" value="UniProtKB-UniRule"/>
</dbReference>
<comment type="subunit">
    <text evidence="7">Part of the 50S ribosomal subunit.</text>
</comment>
<evidence type="ECO:0000256" key="2">
    <source>
        <dbReference type="ARBA" id="ARBA00022730"/>
    </source>
</evidence>
<evidence type="ECO:0000256" key="5">
    <source>
        <dbReference type="ARBA" id="ARBA00023274"/>
    </source>
</evidence>
<evidence type="ECO:0000256" key="6">
    <source>
        <dbReference type="ARBA" id="ARBA00035687"/>
    </source>
</evidence>
<dbReference type="EMBL" id="JADING010000119">
    <property type="protein sequence ID" value="MBO8414637.1"/>
    <property type="molecule type" value="Genomic_DNA"/>
</dbReference>
<dbReference type="GO" id="GO:0003735">
    <property type="term" value="F:structural constituent of ribosome"/>
    <property type="evidence" value="ECO:0007669"/>
    <property type="project" value="InterPro"/>
</dbReference>
<dbReference type="InterPro" id="IPR002150">
    <property type="entry name" value="Ribosomal_bL31"/>
</dbReference>
<dbReference type="GO" id="GO:0019843">
    <property type="term" value="F:rRNA binding"/>
    <property type="evidence" value="ECO:0007669"/>
    <property type="project" value="UniProtKB-KW"/>
</dbReference>
<keyword evidence="2 7" id="KW-0699">rRNA-binding</keyword>
<comment type="function">
    <text evidence="7">Binds the 23S rRNA.</text>
</comment>
<name>A0A9D9GMD5_9BACL</name>
<keyword evidence="5 7" id="KW-0687">Ribonucleoprotein</keyword>
<dbReference type="Gene3D" id="4.10.830.30">
    <property type="entry name" value="Ribosomal protein L31"/>
    <property type="match status" value="1"/>
</dbReference>
<gene>
    <name evidence="7 8" type="primary">rpmE</name>
    <name evidence="8" type="ORF">IAC78_04125</name>
</gene>
<comment type="caution">
    <text evidence="8">The sequence shown here is derived from an EMBL/GenBank/DDBJ whole genome shotgun (WGS) entry which is preliminary data.</text>
</comment>
<proteinExistence type="inferred from homology"/>
<evidence type="ECO:0000313" key="9">
    <source>
        <dbReference type="Proteomes" id="UP000823629"/>
    </source>
</evidence>
<dbReference type="GO" id="GO:1990904">
    <property type="term" value="C:ribonucleoprotein complex"/>
    <property type="evidence" value="ECO:0007669"/>
    <property type="project" value="UniProtKB-KW"/>
</dbReference>
<dbReference type="InterPro" id="IPR042105">
    <property type="entry name" value="Ribosomal_bL31_sf"/>
</dbReference>
<reference evidence="8" key="1">
    <citation type="submission" date="2020-10" db="EMBL/GenBank/DDBJ databases">
        <authorList>
            <person name="Gilroy R."/>
        </authorList>
    </citation>
    <scope>NUCLEOTIDE SEQUENCE</scope>
    <source>
        <strain evidence="8">1748</strain>
    </source>
</reference>
<evidence type="ECO:0000313" key="8">
    <source>
        <dbReference type="EMBL" id="MBO8414637.1"/>
    </source>
</evidence>
<dbReference type="Pfam" id="PF01197">
    <property type="entry name" value="Ribosomal_L31"/>
    <property type="match status" value="1"/>
</dbReference>
<sequence>MKKGIHPEYHRCKVTCVNCGETFETGSVLKEIRVDTCAKCHSYFTGKAGAIVSDGRIDRFNKKYAKKEN</sequence>
<dbReference type="NCBIfam" id="NF000612">
    <property type="entry name" value="PRK00019.1"/>
    <property type="match status" value="1"/>
</dbReference>
<dbReference type="Proteomes" id="UP000823629">
    <property type="component" value="Unassembled WGS sequence"/>
</dbReference>
<keyword evidence="3 7" id="KW-0694">RNA-binding</keyword>
<comment type="caution">
    <text evidence="7">Lacks conserved residue(s) required for the propagation of feature annotation.</text>
</comment>
<comment type="similarity">
    <text evidence="1 7">Belongs to the bacterial ribosomal protein bL31 family. Type A subfamily.</text>
</comment>
<dbReference type="NCBIfam" id="TIGR00105">
    <property type="entry name" value="L31"/>
    <property type="match status" value="1"/>
</dbReference>
<dbReference type="AlphaFoldDB" id="A0A9D9GMD5"/>
<protein>
    <recommendedName>
        <fullName evidence="6 7">Large ribosomal subunit protein bL31</fullName>
    </recommendedName>
</protein>
<evidence type="ECO:0000256" key="7">
    <source>
        <dbReference type="HAMAP-Rule" id="MF_00501"/>
    </source>
</evidence>
<dbReference type="GO" id="GO:0005840">
    <property type="term" value="C:ribosome"/>
    <property type="evidence" value="ECO:0007669"/>
    <property type="project" value="UniProtKB-KW"/>
</dbReference>
<dbReference type="InterPro" id="IPR034704">
    <property type="entry name" value="Ribosomal_bL28/bL31-like_sf"/>
</dbReference>
<evidence type="ECO:0000256" key="3">
    <source>
        <dbReference type="ARBA" id="ARBA00022884"/>
    </source>
</evidence>
<reference evidence="8" key="2">
    <citation type="journal article" date="2021" name="PeerJ">
        <title>Extensive microbial diversity within the chicken gut microbiome revealed by metagenomics and culture.</title>
        <authorList>
            <person name="Gilroy R."/>
            <person name="Ravi A."/>
            <person name="Getino M."/>
            <person name="Pursley I."/>
            <person name="Horton D.L."/>
            <person name="Alikhan N.F."/>
            <person name="Baker D."/>
            <person name="Gharbi K."/>
            <person name="Hall N."/>
            <person name="Watson M."/>
            <person name="Adriaenssens E.M."/>
            <person name="Foster-Nyarko E."/>
            <person name="Jarju S."/>
            <person name="Secka A."/>
            <person name="Antonio M."/>
            <person name="Oren A."/>
            <person name="Chaudhuri R.R."/>
            <person name="La Ragione R."/>
            <person name="Hildebrand F."/>
            <person name="Pallen M.J."/>
        </authorList>
    </citation>
    <scope>NUCLEOTIDE SEQUENCE</scope>
    <source>
        <strain evidence="8">1748</strain>
    </source>
</reference>
<dbReference type="PANTHER" id="PTHR33280:SF1">
    <property type="entry name" value="LARGE RIBOSOMAL SUBUNIT PROTEIN BL31C"/>
    <property type="match status" value="1"/>
</dbReference>